<protein>
    <submittedName>
        <fullName evidence="2">Hemerythrin domain-containing protein</fullName>
    </submittedName>
</protein>
<proteinExistence type="predicted"/>
<reference evidence="3" key="1">
    <citation type="journal article" date="2019" name="Int. J. Syst. Evol. Microbiol.">
        <title>The Global Catalogue of Microorganisms (GCM) 10K type strain sequencing project: providing services to taxonomists for standard genome sequencing and annotation.</title>
        <authorList>
            <consortium name="The Broad Institute Genomics Platform"/>
            <consortium name="The Broad Institute Genome Sequencing Center for Infectious Disease"/>
            <person name="Wu L."/>
            <person name="Ma J."/>
        </authorList>
    </citation>
    <scope>NUCLEOTIDE SEQUENCE [LARGE SCALE GENOMIC DNA]</scope>
    <source>
        <strain evidence="3">CGMCC 4.7289</strain>
    </source>
</reference>
<evidence type="ECO:0000259" key="1">
    <source>
        <dbReference type="Pfam" id="PF01814"/>
    </source>
</evidence>
<dbReference type="Proteomes" id="UP001595816">
    <property type="component" value="Unassembled WGS sequence"/>
</dbReference>
<dbReference type="RefSeq" id="WP_253762847.1">
    <property type="nucleotide sequence ID" value="NZ_JAMZDZ010000001.1"/>
</dbReference>
<dbReference type="EMBL" id="JBHSAY010000020">
    <property type="protein sequence ID" value="MFC4135028.1"/>
    <property type="molecule type" value="Genomic_DNA"/>
</dbReference>
<sequence length="158" mass="17512">MSTPFSQVDSMAAARIRAAARQLADIHRALREDLKRVRVAAQAYADGAGDEPLALPNRLAEHCVAFCEALHAHHTGEDSLAFPYLDATVPELRPVLSRLRQEHVVVADHLRTLRGLLDIGHTDPGALLGRLDRLTADLDEHFRYEEEQLVPALRALDT</sequence>
<gene>
    <name evidence="2" type="ORF">ACFOZ4_30835</name>
</gene>
<dbReference type="Gene3D" id="1.20.120.520">
    <property type="entry name" value="nmb1532 protein domain like"/>
    <property type="match status" value="1"/>
</dbReference>
<dbReference type="CDD" id="cd12108">
    <property type="entry name" value="Hr-like"/>
    <property type="match status" value="1"/>
</dbReference>
<evidence type="ECO:0000313" key="2">
    <source>
        <dbReference type="EMBL" id="MFC4135028.1"/>
    </source>
</evidence>
<dbReference type="InterPro" id="IPR012312">
    <property type="entry name" value="Hemerythrin-like"/>
</dbReference>
<evidence type="ECO:0000313" key="3">
    <source>
        <dbReference type="Proteomes" id="UP001595816"/>
    </source>
</evidence>
<accession>A0ABV8LX46</accession>
<name>A0ABV8LX46_9ACTN</name>
<feature type="domain" description="Hemerythrin-like" evidence="1">
    <location>
        <begin position="21"/>
        <end position="153"/>
    </location>
</feature>
<organism evidence="2 3">
    <name type="scientific">Hamadaea flava</name>
    <dbReference type="NCBI Taxonomy" id="1742688"/>
    <lineage>
        <taxon>Bacteria</taxon>
        <taxon>Bacillati</taxon>
        <taxon>Actinomycetota</taxon>
        <taxon>Actinomycetes</taxon>
        <taxon>Micromonosporales</taxon>
        <taxon>Micromonosporaceae</taxon>
        <taxon>Hamadaea</taxon>
    </lineage>
</organism>
<dbReference type="Pfam" id="PF01814">
    <property type="entry name" value="Hemerythrin"/>
    <property type="match status" value="1"/>
</dbReference>
<comment type="caution">
    <text evidence="2">The sequence shown here is derived from an EMBL/GenBank/DDBJ whole genome shotgun (WGS) entry which is preliminary data.</text>
</comment>
<keyword evidence="3" id="KW-1185">Reference proteome</keyword>